<dbReference type="HAMAP" id="MF_00198">
    <property type="entry name" value="Spermidine_synth"/>
    <property type="match status" value="1"/>
</dbReference>
<organism evidence="6 7">
    <name type="scientific">Oedothorax gibbosus</name>
    <dbReference type="NCBI Taxonomy" id="931172"/>
    <lineage>
        <taxon>Eukaryota</taxon>
        <taxon>Metazoa</taxon>
        <taxon>Ecdysozoa</taxon>
        <taxon>Arthropoda</taxon>
        <taxon>Chelicerata</taxon>
        <taxon>Arachnida</taxon>
        <taxon>Araneae</taxon>
        <taxon>Araneomorphae</taxon>
        <taxon>Entelegynae</taxon>
        <taxon>Araneoidea</taxon>
        <taxon>Linyphiidae</taxon>
        <taxon>Erigoninae</taxon>
        <taxon>Oedothorax</taxon>
    </lineage>
</organism>
<dbReference type="InterPro" id="IPR030373">
    <property type="entry name" value="PABS_CS"/>
</dbReference>
<dbReference type="NCBIfam" id="NF037959">
    <property type="entry name" value="MFS_SpdSyn"/>
    <property type="match status" value="1"/>
</dbReference>
<name>A0AAV6U2E6_9ARAC</name>
<evidence type="ECO:0000313" key="7">
    <source>
        <dbReference type="Proteomes" id="UP000827092"/>
    </source>
</evidence>
<evidence type="ECO:0000259" key="5">
    <source>
        <dbReference type="PROSITE" id="PS51006"/>
    </source>
</evidence>
<comment type="caution">
    <text evidence="6">The sequence shown here is derived from an EMBL/GenBank/DDBJ whole genome shotgun (WGS) entry which is preliminary data.</text>
</comment>
<dbReference type="PANTHER" id="PTHR11558:SF11">
    <property type="entry name" value="SPERMIDINE SYNTHASE"/>
    <property type="match status" value="1"/>
</dbReference>
<dbReference type="NCBIfam" id="TIGR00417">
    <property type="entry name" value="speE"/>
    <property type="match status" value="1"/>
</dbReference>
<dbReference type="EMBL" id="JAFNEN010000754">
    <property type="protein sequence ID" value="KAG8177759.1"/>
    <property type="molecule type" value="Genomic_DNA"/>
</dbReference>
<dbReference type="InterPro" id="IPR001045">
    <property type="entry name" value="Spermi_synthase"/>
</dbReference>
<dbReference type="AlphaFoldDB" id="A0AAV6U2E6"/>
<keyword evidence="2 3" id="KW-0808">Transferase</keyword>
<dbReference type="GO" id="GO:0008295">
    <property type="term" value="P:spermidine biosynthetic process"/>
    <property type="evidence" value="ECO:0007669"/>
    <property type="project" value="TreeGrafter"/>
</dbReference>
<evidence type="ECO:0000313" key="6">
    <source>
        <dbReference type="EMBL" id="KAG8177759.1"/>
    </source>
</evidence>
<dbReference type="Pfam" id="PF01564">
    <property type="entry name" value="Spermine_synth"/>
    <property type="match status" value="1"/>
</dbReference>
<reference evidence="6 7" key="1">
    <citation type="journal article" date="2022" name="Nat. Ecol. Evol.">
        <title>A masculinizing supergene underlies an exaggerated male reproductive morph in a spider.</title>
        <authorList>
            <person name="Hendrickx F."/>
            <person name="De Corte Z."/>
            <person name="Sonet G."/>
            <person name="Van Belleghem S.M."/>
            <person name="Kostlbacher S."/>
            <person name="Vangestel C."/>
        </authorList>
    </citation>
    <scope>NUCLEOTIDE SEQUENCE [LARGE SCALE GENOMIC DNA]</scope>
    <source>
        <strain evidence="6">W744_W776</strain>
    </source>
</reference>
<evidence type="ECO:0000256" key="3">
    <source>
        <dbReference type="PROSITE-ProRule" id="PRU00354"/>
    </source>
</evidence>
<feature type="domain" description="PABS" evidence="5">
    <location>
        <begin position="1"/>
        <end position="228"/>
    </location>
</feature>
<proteinExistence type="inferred from homology"/>
<dbReference type="PANTHER" id="PTHR11558">
    <property type="entry name" value="SPERMIDINE/SPERMINE SYNTHASE"/>
    <property type="match status" value="1"/>
</dbReference>
<feature type="active site" description="Proton acceptor" evidence="3">
    <location>
        <position position="148"/>
    </location>
</feature>
<dbReference type="InterPro" id="IPR029063">
    <property type="entry name" value="SAM-dependent_MTases_sf"/>
</dbReference>
<dbReference type="InterPro" id="IPR030374">
    <property type="entry name" value="PABS"/>
</dbReference>
<sequence>MLKEEAVLSLQVDEVLYHEKSKFQDILVFKSKNQGRVLVLDNFIQLTEYDEFAYHEMMVFLALNSHPNPKKVLVIGGGDGGVVREVVKHPSVESVVMCEIDEMVTQASKKYLPFMSTGFDSPKLKLHIGDGIEFMKNTHGEFDVIFTDSSDPIGPAVCLFKKPYYETMKKALKPGGILCSQGESMWYDRKLISEMIQMCRTLFPVVDYAYASIPQFPGGTLGFLLCSTSQNTNFREPLTKFSSQIMKSYNLRYYNQEVHRAAFVLPELFCKEFGLRGDK</sequence>
<comment type="similarity">
    <text evidence="1 4">Belongs to the spermidine/spermine synthase family.</text>
</comment>
<dbReference type="Gene3D" id="3.40.50.150">
    <property type="entry name" value="Vaccinia Virus protein VP39"/>
    <property type="match status" value="1"/>
</dbReference>
<protein>
    <recommendedName>
        <fullName evidence="5">PABS domain-containing protein</fullName>
    </recommendedName>
</protein>
<dbReference type="InterPro" id="IPR037163">
    <property type="entry name" value="Spermidine_synt_N_sf"/>
</dbReference>
<dbReference type="GO" id="GO:0005829">
    <property type="term" value="C:cytosol"/>
    <property type="evidence" value="ECO:0007669"/>
    <property type="project" value="TreeGrafter"/>
</dbReference>
<dbReference type="Gene3D" id="2.30.140.10">
    <property type="entry name" value="Spermidine synthase, tetramerisation domain"/>
    <property type="match status" value="1"/>
</dbReference>
<dbReference type="SUPFAM" id="SSF53335">
    <property type="entry name" value="S-adenosyl-L-methionine-dependent methyltransferases"/>
    <property type="match status" value="1"/>
</dbReference>
<gene>
    <name evidence="6" type="ORF">JTE90_018988</name>
</gene>
<dbReference type="FunFam" id="3.40.50.150:FF:000013">
    <property type="entry name" value="Spermidine synthase"/>
    <property type="match status" value="1"/>
</dbReference>
<dbReference type="NCBIfam" id="NF002010">
    <property type="entry name" value="PRK00811.1"/>
    <property type="match status" value="1"/>
</dbReference>
<dbReference type="GO" id="GO:0004766">
    <property type="term" value="F:spermidine synthase activity"/>
    <property type="evidence" value="ECO:0007669"/>
    <property type="project" value="TreeGrafter"/>
</dbReference>
<dbReference type="PROSITE" id="PS01330">
    <property type="entry name" value="PABS_1"/>
    <property type="match status" value="1"/>
</dbReference>
<keyword evidence="7" id="KW-1185">Reference proteome</keyword>
<dbReference type="CDD" id="cd02440">
    <property type="entry name" value="AdoMet_MTases"/>
    <property type="match status" value="1"/>
</dbReference>
<evidence type="ECO:0000256" key="4">
    <source>
        <dbReference type="RuleBase" id="RU003836"/>
    </source>
</evidence>
<dbReference type="Pfam" id="PF17284">
    <property type="entry name" value="Spermine_synt_N"/>
    <property type="match status" value="1"/>
</dbReference>
<dbReference type="PROSITE" id="PS51006">
    <property type="entry name" value="PABS_2"/>
    <property type="match status" value="1"/>
</dbReference>
<evidence type="ECO:0000256" key="2">
    <source>
        <dbReference type="ARBA" id="ARBA00022679"/>
    </source>
</evidence>
<keyword evidence="3" id="KW-0620">Polyamine biosynthesis</keyword>
<dbReference type="Proteomes" id="UP000827092">
    <property type="component" value="Unassembled WGS sequence"/>
</dbReference>
<evidence type="ECO:0000256" key="1">
    <source>
        <dbReference type="ARBA" id="ARBA00007867"/>
    </source>
</evidence>
<accession>A0AAV6U2E6</accession>
<dbReference type="InterPro" id="IPR035246">
    <property type="entry name" value="Spermidine_synt_N"/>
</dbReference>